<evidence type="ECO:0000256" key="8">
    <source>
        <dbReference type="SAM" id="MobiDB-lite"/>
    </source>
</evidence>
<dbReference type="InterPro" id="IPR036236">
    <property type="entry name" value="Znf_C2H2_sf"/>
</dbReference>
<dbReference type="FunFam" id="3.30.160.60:FF:000309">
    <property type="entry name" value="zinc finger X-chromosomal protein-like"/>
    <property type="match status" value="1"/>
</dbReference>
<accession>W8C2T1</accession>
<keyword evidence="3" id="KW-0677">Repeat</keyword>
<evidence type="ECO:0000256" key="1">
    <source>
        <dbReference type="ARBA" id="ARBA00004123"/>
    </source>
</evidence>
<dbReference type="FunFam" id="3.30.160.60:FF:000100">
    <property type="entry name" value="Zinc finger 45-like"/>
    <property type="match status" value="1"/>
</dbReference>
<dbReference type="SMART" id="SM00355">
    <property type="entry name" value="ZnF_C2H2"/>
    <property type="match status" value="5"/>
</dbReference>
<keyword evidence="6" id="KW-0539">Nucleus</keyword>
<feature type="domain" description="C2H2-type" evidence="9">
    <location>
        <begin position="363"/>
        <end position="389"/>
    </location>
</feature>
<dbReference type="GO" id="GO:0005634">
    <property type="term" value="C:nucleus"/>
    <property type="evidence" value="ECO:0007669"/>
    <property type="project" value="UniProtKB-SubCell"/>
</dbReference>
<dbReference type="PANTHER" id="PTHR23235">
    <property type="entry name" value="KRUEPPEL-LIKE TRANSCRIPTION FACTOR"/>
    <property type="match status" value="1"/>
</dbReference>
<dbReference type="PROSITE" id="PS50157">
    <property type="entry name" value="ZINC_FINGER_C2H2_2"/>
    <property type="match status" value="5"/>
</dbReference>
<dbReference type="Proteomes" id="UP000606786">
    <property type="component" value="Unassembled WGS sequence"/>
</dbReference>
<feature type="region of interest" description="Disordered" evidence="8">
    <location>
        <begin position="1"/>
        <end position="38"/>
    </location>
</feature>
<evidence type="ECO:0000313" key="12">
    <source>
        <dbReference type="Proteomes" id="UP000606786"/>
    </source>
</evidence>
<dbReference type="GO" id="GO:0008270">
    <property type="term" value="F:zinc ion binding"/>
    <property type="evidence" value="ECO:0007669"/>
    <property type="project" value="UniProtKB-KW"/>
</dbReference>
<dbReference type="Pfam" id="PF00096">
    <property type="entry name" value="zf-C2H2"/>
    <property type="match status" value="3"/>
</dbReference>
<dbReference type="AlphaFoldDB" id="W8C2T1"/>
<keyword evidence="5" id="KW-0862">Zinc</keyword>
<reference evidence="11" key="2">
    <citation type="journal article" date="2014" name="BMC Genomics">
        <title>A genomic perspective to assessing quality of mass-reared SIT flies used in Mediterranean fruit fly (Ceratitis capitata) eradication in California.</title>
        <authorList>
            <person name="Calla B."/>
            <person name="Hall B."/>
            <person name="Hou S."/>
            <person name="Geib S.M."/>
        </authorList>
    </citation>
    <scope>NUCLEOTIDE SEQUENCE</scope>
</reference>
<dbReference type="OrthoDB" id="6365676at2759"/>
<gene>
    <name evidence="11" type="primary">SP4</name>
    <name evidence="10" type="ORF">CCAP1982_LOCUS7199</name>
</gene>
<feature type="domain" description="C2H2-type" evidence="9">
    <location>
        <begin position="84"/>
        <end position="113"/>
    </location>
</feature>
<evidence type="ECO:0000256" key="7">
    <source>
        <dbReference type="PROSITE-ProRule" id="PRU00042"/>
    </source>
</evidence>
<feature type="domain" description="C2H2-type" evidence="9">
    <location>
        <begin position="335"/>
        <end position="362"/>
    </location>
</feature>
<feature type="region of interest" description="Disordered" evidence="8">
    <location>
        <begin position="169"/>
        <end position="201"/>
    </location>
</feature>
<reference evidence="10" key="3">
    <citation type="submission" date="2020-11" db="EMBL/GenBank/DDBJ databases">
        <authorList>
            <person name="Whitehead M."/>
        </authorList>
    </citation>
    <scope>NUCLEOTIDE SEQUENCE</scope>
    <source>
        <strain evidence="10">EGII</strain>
    </source>
</reference>
<dbReference type="SUPFAM" id="SSF57667">
    <property type="entry name" value="beta-beta-alpha zinc fingers"/>
    <property type="match status" value="3"/>
</dbReference>
<dbReference type="Gene3D" id="3.30.160.60">
    <property type="entry name" value="Classic Zinc Finger"/>
    <property type="match status" value="5"/>
</dbReference>
<protein>
    <submittedName>
        <fullName evidence="10">(Mediterranean fruit fly) hypothetical protein</fullName>
    </submittedName>
    <submittedName>
        <fullName evidence="11">Transcription factor Sp4</fullName>
    </submittedName>
</protein>
<dbReference type="InterPro" id="IPR013087">
    <property type="entry name" value="Znf_C2H2_type"/>
</dbReference>
<dbReference type="GO" id="GO:0000978">
    <property type="term" value="F:RNA polymerase II cis-regulatory region sequence-specific DNA binding"/>
    <property type="evidence" value="ECO:0007669"/>
    <property type="project" value="TreeGrafter"/>
</dbReference>
<organism evidence="11">
    <name type="scientific">Ceratitis capitata</name>
    <name type="common">Mediterranean fruit fly</name>
    <name type="synonym">Tephritis capitata</name>
    <dbReference type="NCBI Taxonomy" id="7213"/>
    <lineage>
        <taxon>Eukaryota</taxon>
        <taxon>Metazoa</taxon>
        <taxon>Ecdysozoa</taxon>
        <taxon>Arthropoda</taxon>
        <taxon>Hexapoda</taxon>
        <taxon>Insecta</taxon>
        <taxon>Pterygota</taxon>
        <taxon>Neoptera</taxon>
        <taxon>Endopterygota</taxon>
        <taxon>Diptera</taxon>
        <taxon>Brachycera</taxon>
        <taxon>Muscomorpha</taxon>
        <taxon>Tephritoidea</taxon>
        <taxon>Tephritidae</taxon>
        <taxon>Ceratitis</taxon>
        <taxon>Ceratitis</taxon>
    </lineage>
</organism>
<dbReference type="PANTHER" id="PTHR23235:SF170">
    <property type="entry name" value="FI01014P-RELATED"/>
    <property type="match status" value="1"/>
</dbReference>
<dbReference type="FunFam" id="3.30.160.60:FF:000483">
    <property type="entry name" value="Zinc finger protein 423"/>
    <property type="match status" value="1"/>
</dbReference>
<feature type="domain" description="C2H2-type" evidence="9">
    <location>
        <begin position="114"/>
        <end position="143"/>
    </location>
</feature>
<evidence type="ECO:0000256" key="4">
    <source>
        <dbReference type="ARBA" id="ARBA00022771"/>
    </source>
</evidence>
<keyword evidence="4 7" id="KW-0863">Zinc-finger</keyword>
<proteinExistence type="evidence at transcript level"/>
<evidence type="ECO:0000256" key="2">
    <source>
        <dbReference type="ARBA" id="ARBA00022723"/>
    </source>
</evidence>
<dbReference type="FunFam" id="3.30.160.60:FF:000018">
    <property type="entry name" value="Krueppel-like factor 15"/>
    <property type="match status" value="1"/>
</dbReference>
<name>W8C2T1_CERCA</name>
<evidence type="ECO:0000256" key="5">
    <source>
        <dbReference type="ARBA" id="ARBA00022833"/>
    </source>
</evidence>
<dbReference type="PROSITE" id="PS00028">
    <property type="entry name" value="ZINC_FINGER_C2H2_1"/>
    <property type="match status" value="5"/>
</dbReference>
<dbReference type="EMBL" id="GAMC01000308">
    <property type="protein sequence ID" value="JAC06248.1"/>
    <property type="molecule type" value="mRNA"/>
</dbReference>
<feature type="compositionally biased region" description="Polar residues" evidence="8">
    <location>
        <begin position="7"/>
        <end position="23"/>
    </location>
</feature>
<keyword evidence="12" id="KW-1185">Reference proteome</keyword>
<feature type="domain" description="C2H2-type" evidence="9">
    <location>
        <begin position="144"/>
        <end position="171"/>
    </location>
</feature>
<evidence type="ECO:0000313" key="10">
    <source>
        <dbReference type="EMBL" id="CAD6998627.1"/>
    </source>
</evidence>
<evidence type="ECO:0000259" key="9">
    <source>
        <dbReference type="PROSITE" id="PS50157"/>
    </source>
</evidence>
<dbReference type="EMBL" id="CAJHJT010000012">
    <property type="protein sequence ID" value="CAD6998627.1"/>
    <property type="molecule type" value="Genomic_DNA"/>
</dbReference>
<comment type="subcellular location">
    <subcellularLocation>
        <location evidence="1">Nucleus</location>
    </subcellularLocation>
</comment>
<sequence>MAAALNDTPTPQEMTSLPSQQVLPNGYQPEIKNEPPEDIDDTSVAVPIGNSTLSNIQKNCPIIRLTPTNKLMPISNAVDPKRKFVCPYNNCTKSYGKSSHLRSHLTWHTGIKPFVCSELNCGKGFTRSDELNRHVRTHTGEKPFECIQCTKKFSRSDHLTKHLATHAKQMLNGGNDSKNSRKDEKRLKKGSNLNGLTKHEFGEPSKAEQYLGSMHFMSALVEGCSKTEFVDPGTEPKLLSENLTAEALPDHKPIKIKLERPENSEEYHIVHTKAPEEKEGIFNKRSPKISEPETNMQVSLSNNKNLNEVTSGGFMGWPELEKNALGDLFDPHRPCRCSICHKSFRRQDELNRHLRTHSGEKPFVCTVCERRFKRSDHLKNHLKTHTNLR</sequence>
<dbReference type="Pfam" id="PF13912">
    <property type="entry name" value="zf-C2H2_6"/>
    <property type="match status" value="1"/>
</dbReference>
<evidence type="ECO:0000256" key="6">
    <source>
        <dbReference type="ARBA" id="ARBA00023242"/>
    </source>
</evidence>
<dbReference type="GO" id="GO:0000981">
    <property type="term" value="F:DNA-binding transcription factor activity, RNA polymerase II-specific"/>
    <property type="evidence" value="ECO:0007669"/>
    <property type="project" value="TreeGrafter"/>
</dbReference>
<keyword evidence="2" id="KW-0479">Metal-binding</keyword>
<evidence type="ECO:0000313" key="11">
    <source>
        <dbReference type="EMBL" id="JAC06248.1"/>
    </source>
</evidence>
<evidence type="ECO:0000256" key="3">
    <source>
        <dbReference type="ARBA" id="ARBA00022737"/>
    </source>
</evidence>
<dbReference type="KEGG" id="ccat:101453807"/>
<reference evidence="11" key="1">
    <citation type="submission" date="2013-07" db="EMBL/GenBank/DDBJ databases">
        <authorList>
            <person name="Geib S."/>
        </authorList>
    </citation>
    <scope>NUCLEOTIDE SEQUENCE</scope>
</reference>